<evidence type="ECO:0000313" key="2">
    <source>
        <dbReference type="EMBL" id="PKS07285.1"/>
    </source>
</evidence>
<dbReference type="PANTHER" id="PTHR40640:SF1">
    <property type="entry name" value="ANCHORED GLYCOPROTEIN, PUTATIVE (AFU_ORTHOLOGUE AFUA_8G04860)-RELATED"/>
    <property type="match status" value="1"/>
</dbReference>
<sequence>MRLPHPIAALLPISICLLSTPATATDDETVSVFLPNYNSKWWQDMHASILSEDDEKTAYTIFCPTQTPQRCNLAGDLPFTFTEGPSTLIFHGTVPNTYVVNLECDLEGKTVATCSGYSSFKSGYTYGKYTGPTEVTWKSTFTGTEVVWAVVTLTDKVEVQTNGLTDLTATAMETPESSVTLDEIPPHAFPSDDTIFPVETGRLGESGASSWRRSGGDRWAVAISLVAALFAAGIAL</sequence>
<name>A0A2N3N4C4_9PEZI</name>
<gene>
    <name evidence="2" type="ORF">jhhlp_005887</name>
</gene>
<reference evidence="2 3" key="1">
    <citation type="journal article" date="2017" name="G3 (Bethesda)">
        <title>First Draft Genome Sequence of the Pathogenic Fungus Lomentospora prolificans (Formerly Scedosporium prolificans).</title>
        <authorList>
            <person name="Luo R."/>
            <person name="Zimin A."/>
            <person name="Workman R."/>
            <person name="Fan Y."/>
            <person name="Pertea G."/>
            <person name="Grossman N."/>
            <person name="Wear M.P."/>
            <person name="Jia B."/>
            <person name="Miller H."/>
            <person name="Casadevall A."/>
            <person name="Timp W."/>
            <person name="Zhang S.X."/>
            <person name="Salzberg S.L."/>
        </authorList>
    </citation>
    <scope>NUCLEOTIDE SEQUENCE [LARGE SCALE GENOMIC DNA]</scope>
    <source>
        <strain evidence="2 3">JHH-5317</strain>
    </source>
</reference>
<dbReference type="Proteomes" id="UP000233524">
    <property type="component" value="Unassembled WGS sequence"/>
</dbReference>
<dbReference type="OrthoDB" id="4991875at2759"/>
<evidence type="ECO:0000256" key="1">
    <source>
        <dbReference type="SAM" id="SignalP"/>
    </source>
</evidence>
<keyword evidence="1" id="KW-0732">Signal</keyword>
<organism evidence="2 3">
    <name type="scientific">Lomentospora prolificans</name>
    <dbReference type="NCBI Taxonomy" id="41688"/>
    <lineage>
        <taxon>Eukaryota</taxon>
        <taxon>Fungi</taxon>
        <taxon>Dikarya</taxon>
        <taxon>Ascomycota</taxon>
        <taxon>Pezizomycotina</taxon>
        <taxon>Sordariomycetes</taxon>
        <taxon>Hypocreomycetidae</taxon>
        <taxon>Microascales</taxon>
        <taxon>Microascaceae</taxon>
        <taxon>Lomentospora</taxon>
    </lineage>
</organism>
<dbReference type="VEuPathDB" id="FungiDB:jhhlp_005887"/>
<dbReference type="PANTHER" id="PTHR40640">
    <property type="entry name" value="ANCHORED GLYCOPROTEIN, PUTATIVE (AFU_ORTHOLOGUE AFUA_8G04860)-RELATED"/>
    <property type="match status" value="1"/>
</dbReference>
<dbReference type="EMBL" id="NLAX01000701">
    <property type="protein sequence ID" value="PKS07285.1"/>
    <property type="molecule type" value="Genomic_DNA"/>
</dbReference>
<evidence type="ECO:0000313" key="3">
    <source>
        <dbReference type="Proteomes" id="UP000233524"/>
    </source>
</evidence>
<feature type="signal peptide" evidence="1">
    <location>
        <begin position="1"/>
        <end position="24"/>
    </location>
</feature>
<dbReference type="STRING" id="41688.A0A2N3N4C4"/>
<dbReference type="AlphaFoldDB" id="A0A2N3N4C4"/>
<protein>
    <submittedName>
        <fullName evidence="2">Uncharacterized protein</fullName>
    </submittedName>
</protein>
<dbReference type="InParanoid" id="A0A2N3N4C4"/>
<proteinExistence type="predicted"/>
<feature type="chain" id="PRO_5014710360" evidence="1">
    <location>
        <begin position="25"/>
        <end position="236"/>
    </location>
</feature>
<accession>A0A2N3N4C4</accession>
<keyword evidence="3" id="KW-1185">Reference proteome</keyword>
<comment type="caution">
    <text evidence="2">The sequence shown here is derived from an EMBL/GenBank/DDBJ whole genome shotgun (WGS) entry which is preliminary data.</text>
</comment>